<name>A0ABN2U6L8_9ACTN</name>
<dbReference type="InterPro" id="IPR035906">
    <property type="entry name" value="MetI-like_sf"/>
</dbReference>
<gene>
    <name evidence="9" type="ORF">GCM10009839_32000</name>
</gene>
<keyword evidence="5 7" id="KW-1133">Transmembrane helix</keyword>
<feature type="transmembrane region" description="Helical" evidence="7">
    <location>
        <begin position="147"/>
        <end position="166"/>
    </location>
</feature>
<dbReference type="InterPro" id="IPR000515">
    <property type="entry name" value="MetI-like"/>
</dbReference>
<evidence type="ECO:0000256" key="5">
    <source>
        <dbReference type="ARBA" id="ARBA00022989"/>
    </source>
</evidence>
<evidence type="ECO:0000256" key="2">
    <source>
        <dbReference type="ARBA" id="ARBA00022448"/>
    </source>
</evidence>
<dbReference type="PANTHER" id="PTHR43386">
    <property type="entry name" value="OLIGOPEPTIDE TRANSPORT SYSTEM PERMEASE PROTEIN APPC"/>
    <property type="match status" value="1"/>
</dbReference>
<evidence type="ECO:0000256" key="3">
    <source>
        <dbReference type="ARBA" id="ARBA00022475"/>
    </source>
</evidence>
<keyword evidence="2 7" id="KW-0813">Transport</keyword>
<evidence type="ECO:0000256" key="7">
    <source>
        <dbReference type="RuleBase" id="RU363032"/>
    </source>
</evidence>
<feature type="transmembrane region" description="Helical" evidence="7">
    <location>
        <begin position="251"/>
        <end position="274"/>
    </location>
</feature>
<feature type="transmembrane region" description="Helical" evidence="7">
    <location>
        <begin position="120"/>
        <end position="141"/>
    </location>
</feature>
<keyword evidence="10" id="KW-1185">Reference proteome</keyword>
<dbReference type="Proteomes" id="UP001500751">
    <property type="component" value="Unassembled WGS sequence"/>
</dbReference>
<evidence type="ECO:0000259" key="8">
    <source>
        <dbReference type="PROSITE" id="PS50928"/>
    </source>
</evidence>
<sequence length="283" mass="28898">MAGSARRITAPGAAVVQALRSRPGLVLPVLTLATVLAWAVAPDAFTARNPLTAAPTRAFTPPSSGAWFGTDYLGRDIYSRVVHGTAPSLRAPVIAVGLALLCGTVLGLAAGCLGDRVDAVLMRLVDVLLAIPGILVSLAVVTALGFGTAQVAVAVGVAGIAGFARVTRAQVLKVRQEPYVEAAFAAGVRRPVVILTHVLPNAYGPVLALAALELGTAILSVSTLSFLGLGAQPPAPEWGAMVAEGQNYLGSHWWLTALPGLALAAVTLSVNRLANALRSPSLM</sequence>
<keyword evidence="3" id="KW-1003">Cell membrane</keyword>
<dbReference type="Pfam" id="PF00528">
    <property type="entry name" value="BPD_transp_1"/>
    <property type="match status" value="1"/>
</dbReference>
<dbReference type="EMBL" id="BAAAQN010000016">
    <property type="protein sequence ID" value="GAA2029984.1"/>
    <property type="molecule type" value="Genomic_DNA"/>
</dbReference>
<dbReference type="SUPFAM" id="SSF161098">
    <property type="entry name" value="MetI-like"/>
    <property type="match status" value="1"/>
</dbReference>
<feature type="transmembrane region" description="Helical" evidence="7">
    <location>
        <begin position="206"/>
        <end position="231"/>
    </location>
</feature>
<dbReference type="InterPro" id="IPR050366">
    <property type="entry name" value="BP-dependent_transpt_permease"/>
</dbReference>
<dbReference type="PROSITE" id="PS50928">
    <property type="entry name" value="ABC_TM1"/>
    <property type="match status" value="1"/>
</dbReference>
<evidence type="ECO:0000256" key="4">
    <source>
        <dbReference type="ARBA" id="ARBA00022692"/>
    </source>
</evidence>
<reference evidence="9 10" key="1">
    <citation type="journal article" date="2019" name="Int. J. Syst. Evol. Microbiol.">
        <title>The Global Catalogue of Microorganisms (GCM) 10K type strain sequencing project: providing services to taxonomists for standard genome sequencing and annotation.</title>
        <authorList>
            <consortium name="The Broad Institute Genomics Platform"/>
            <consortium name="The Broad Institute Genome Sequencing Center for Infectious Disease"/>
            <person name="Wu L."/>
            <person name="Ma J."/>
        </authorList>
    </citation>
    <scope>NUCLEOTIDE SEQUENCE [LARGE SCALE GENOMIC DNA]</scope>
    <source>
        <strain evidence="9 10">JCM 16014</strain>
    </source>
</reference>
<accession>A0ABN2U6L8</accession>
<comment type="caution">
    <text evidence="9">The sequence shown here is derived from an EMBL/GenBank/DDBJ whole genome shotgun (WGS) entry which is preliminary data.</text>
</comment>
<proteinExistence type="inferred from homology"/>
<evidence type="ECO:0000313" key="9">
    <source>
        <dbReference type="EMBL" id="GAA2029984.1"/>
    </source>
</evidence>
<feature type="transmembrane region" description="Helical" evidence="7">
    <location>
        <begin position="24"/>
        <end position="41"/>
    </location>
</feature>
<dbReference type="CDD" id="cd06261">
    <property type="entry name" value="TM_PBP2"/>
    <property type="match status" value="1"/>
</dbReference>
<evidence type="ECO:0000313" key="10">
    <source>
        <dbReference type="Proteomes" id="UP001500751"/>
    </source>
</evidence>
<feature type="domain" description="ABC transmembrane type-1" evidence="8">
    <location>
        <begin position="85"/>
        <end position="274"/>
    </location>
</feature>
<organism evidence="9 10">
    <name type="scientific">Catenulispora yoronensis</name>
    <dbReference type="NCBI Taxonomy" id="450799"/>
    <lineage>
        <taxon>Bacteria</taxon>
        <taxon>Bacillati</taxon>
        <taxon>Actinomycetota</taxon>
        <taxon>Actinomycetes</taxon>
        <taxon>Catenulisporales</taxon>
        <taxon>Catenulisporaceae</taxon>
        <taxon>Catenulispora</taxon>
    </lineage>
</organism>
<comment type="subcellular location">
    <subcellularLocation>
        <location evidence="1 7">Cell membrane</location>
        <topology evidence="1 7">Multi-pass membrane protein</topology>
    </subcellularLocation>
</comment>
<protein>
    <submittedName>
        <fullName evidence="9">ABC transporter permease</fullName>
    </submittedName>
</protein>
<keyword evidence="6 7" id="KW-0472">Membrane</keyword>
<dbReference type="PANTHER" id="PTHR43386:SF25">
    <property type="entry name" value="PEPTIDE ABC TRANSPORTER PERMEASE PROTEIN"/>
    <property type="match status" value="1"/>
</dbReference>
<keyword evidence="4 7" id="KW-0812">Transmembrane</keyword>
<evidence type="ECO:0000256" key="6">
    <source>
        <dbReference type="ARBA" id="ARBA00023136"/>
    </source>
</evidence>
<feature type="transmembrane region" description="Helical" evidence="7">
    <location>
        <begin position="93"/>
        <end position="113"/>
    </location>
</feature>
<dbReference type="RefSeq" id="WP_344666391.1">
    <property type="nucleotide sequence ID" value="NZ_BAAAQN010000016.1"/>
</dbReference>
<comment type="similarity">
    <text evidence="7">Belongs to the binding-protein-dependent transport system permease family.</text>
</comment>
<evidence type="ECO:0000256" key="1">
    <source>
        <dbReference type="ARBA" id="ARBA00004651"/>
    </source>
</evidence>
<dbReference type="Gene3D" id="1.10.3720.10">
    <property type="entry name" value="MetI-like"/>
    <property type="match status" value="1"/>
</dbReference>